<dbReference type="GO" id="GO:0008757">
    <property type="term" value="F:S-adenosylmethionine-dependent methyltransferase activity"/>
    <property type="evidence" value="ECO:0007669"/>
    <property type="project" value="TreeGrafter"/>
</dbReference>
<feature type="non-terminal residue" evidence="4">
    <location>
        <position position="119"/>
    </location>
</feature>
<sequence length="119" mass="13351">MDALKVEYNTISTIVPDTPILMEIGVGTGIVGCYLCNVVQKILSTRTTVDSRYTYIGCDINPIAVQVTKSTFIQNGIVDNSYIYTSDLLDNIPQHLYNKKITILLYNPPYVPSEDYEVH</sequence>
<keyword evidence="2" id="KW-0808">Transferase</keyword>
<evidence type="ECO:0000256" key="3">
    <source>
        <dbReference type="ARBA" id="ARBA00022691"/>
    </source>
</evidence>
<evidence type="ECO:0000256" key="2">
    <source>
        <dbReference type="ARBA" id="ARBA00022679"/>
    </source>
</evidence>
<dbReference type="GO" id="GO:0035657">
    <property type="term" value="C:eRF1 methyltransferase complex"/>
    <property type="evidence" value="ECO:0007669"/>
    <property type="project" value="TreeGrafter"/>
</dbReference>
<dbReference type="GO" id="GO:0032259">
    <property type="term" value="P:methylation"/>
    <property type="evidence" value="ECO:0007669"/>
    <property type="project" value="UniProtKB-KW"/>
</dbReference>
<dbReference type="PANTHER" id="PTHR45875">
    <property type="entry name" value="METHYLTRANSFERASE N6AMT1"/>
    <property type="match status" value="1"/>
</dbReference>
<evidence type="ECO:0008006" key="5">
    <source>
        <dbReference type="Google" id="ProtNLM"/>
    </source>
</evidence>
<dbReference type="Gene3D" id="3.40.50.150">
    <property type="entry name" value="Vaccinia Virus protein VP39"/>
    <property type="match status" value="1"/>
</dbReference>
<keyword evidence="3" id="KW-0949">S-adenosyl-L-methionine</keyword>
<dbReference type="InterPro" id="IPR052190">
    <property type="entry name" value="Euk-Arch_PrmC-MTase"/>
</dbReference>
<protein>
    <recommendedName>
        <fullName evidence="5">HemK methyltransferase family member 2</fullName>
    </recommendedName>
</protein>
<evidence type="ECO:0000313" key="4">
    <source>
        <dbReference type="EMBL" id="JAG41826.1"/>
    </source>
</evidence>
<reference evidence="4" key="1">
    <citation type="journal article" date="2014" name="PLoS ONE">
        <title>Transcriptome-Based Identification of ABC Transporters in the Western Tarnished Plant Bug Lygus hesperus.</title>
        <authorList>
            <person name="Hull J.J."/>
            <person name="Chaney K."/>
            <person name="Geib S.M."/>
            <person name="Fabrick J.A."/>
            <person name="Brent C.S."/>
            <person name="Walsh D."/>
            <person name="Lavine L.C."/>
        </authorList>
    </citation>
    <scope>NUCLEOTIDE SEQUENCE</scope>
</reference>
<gene>
    <name evidence="4" type="ORF">CM83_101017</name>
</gene>
<dbReference type="AlphaFoldDB" id="A0A0A9ZD34"/>
<dbReference type="SUPFAM" id="SSF53335">
    <property type="entry name" value="S-adenosyl-L-methionine-dependent methyltransferases"/>
    <property type="match status" value="1"/>
</dbReference>
<accession>A0A0A9ZD34</accession>
<keyword evidence="1" id="KW-0489">Methyltransferase</keyword>
<organism evidence="4">
    <name type="scientific">Lygus hesperus</name>
    <name type="common">Western plant bug</name>
    <dbReference type="NCBI Taxonomy" id="30085"/>
    <lineage>
        <taxon>Eukaryota</taxon>
        <taxon>Metazoa</taxon>
        <taxon>Ecdysozoa</taxon>
        <taxon>Arthropoda</taxon>
        <taxon>Hexapoda</taxon>
        <taxon>Insecta</taxon>
        <taxon>Pterygota</taxon>
        <taxon>Neoptera</taxon>
        <taxon>Paraneoptera</taxon>
        <taxon>Hemiptera</taxon>
        <taxon>Heteroptera</taxon>
        <taxon>Panheteroptera</taxon>
        <taxon>Cimicomorpha</taxon>
        <taxon>Miridae</taxon>
        <taxon>Mirini</taxon>
        <taxon>Lygus</taxon>
    </lineage>
</organism>
<reference evidence="4" key="2">
    <citation type="submission" date="2014-07" db="EMBL/GenBank/DDBJ databases">
        <authorList>
            <person name="Hull J."/>
        </authorList>
    </citation>
    <scope>NUCLEOTIDE SEQUENCE</scope>
</reference>
<name>A0A0A9ZD34_LYGHE</name>
<proteinExistence type="predicted"/>
<dbReference type="InterPro" id="IPR029063">
    <property type="entry name" value="SAM-dependent_MTases_sf"/>
</dbReference>
<evidence type="ECO:0000256" key="1">
    <source>
        <dbReference type="ARBA" id="ARBA00022603"/>
    </source>
</evidence>
<dbReference type="PANTHER" id="PTHR45875:SF1">
    <property type="entry name" value="METHYLTRANSFERASE N6AMT1"/>
    <property type="match status" value="1"/>
</dbReference>
<dbReference type="GO" id="GO:0008276">
    <property type="term" value="F:protein methyltransferase activity"/>
    <property type="evidence" value="ECO:0007669"/>
    <property type="project" value="TreeGrafter"/>
</dbReference>
<dbReference type="EMBL" id="GBHO01001778">
    <property type="protein sequence ID" value="JAG41826.1"/>
    <property type="molecule type" value="Transcribed_RNA"/>
</dbReference>